<reference evidence="15" key="1">
    <citation type="submission" date="2013-12" db="EMBL/GenBank/DDBJ databases">
        <authorList>
            <person name="Aslett M."/>
        </authorList>
    </citation>
    <scope>NUCLEOTIDE SEQUENCE [LARGE SCALE GENOMIC DNA]</scope>
    <source>
        <strain evidence="15">Lindley</strain>
    </source>
</reference>
<dbReference type="InterPro" id="IPR006076">
    <property type="entry name" value="FAD-dep_OxRdtase"/>
</dbReference>
<evidence type="ECO:0000256" key="7">
    <source>
        <dbReference type="ARBA" id="ARBA00022949"/>
    </source>
</evidence>
<comment type="subcellular location">
    <subcellularLocation>
        <location evidence="1">Cell junction</location>
        <location evidence="1">Gap junction</location>
    </subcellularLocation>
    <subcellularLocation>
        <location evidence="2 12">Cell membrane</location>
        <topology evidence="2 12">Multi-pass membrane protein</topology>
    </subcellularLocation>
</comment>
<dbReference type="InterPro" id="IPR036188">
    <property type="entry name" value="FAD/NAD-bd_sf"/>
</dbReference>
<dbReference type="GO" id="GO:0005243">
    <property type="term" value="F:gap junction channel activity"/>
    <property type="evidence" value="ECO:0007669"/>
    <property type="project" value="TreeGrafter"/>
</dbReference>
<dbReference type="WBParaSite" id="GPLIN_000945500">
    <property type="protein sequence ID" value="GPLIN_000945500"/>
    <property type="gene ID" value="GPLIN_000945500"/>
</dbReference>
<evidence type="ECO:0000256" key="9">
    <source>
        <dbReference type="ARBA" id="ARBA00023065"/>
    </source>
</evidence>
<accession>A0A183C9A7</accession>
<feature type="transmembrane region" description="Helical" evidence="12">
    <location>
        <begin position="334"/>
        <end position="357"/>
    </location>
</feature>
<evidence type="ECO:0000256" key="4">
    <source>
        <dbReference type="ARBA" id="ARBA00022475"/>
    </source>
</evidence>
<evidence type="ECO:0000256" key="10">
    <source>
        <dbReference type="ARBA" id="ARBA00023136"/>
    </source>
</evidence>
<feature type="region of interest" description="Disordered" evidence="13">
    <location>
        <begin position="1"/>
        <end position="23"/>
    </location>
</feature>
<evidence type="ECO:0000313" key="16">
    <source>
        <dbReference type="WBParaSite" id="GPLIN_000945500"/>
    </source>
</evidence>
<protein>
    <recommendedName>
        <fullName evidence="12">Innexin</fullName>
    </recommendedName>
</protein>
<evidence type="ECO:0000256" key="13">
    <source>
        <dbReference type="SAM" id="MobiDB-lite"/>
    </source>
</evidence>
<dbReference type="PROSITE" id="PS51013">
    <property type="entry name" value="PANNEXIN"/>
    <property type="match status" value="1"/>
</dbReference>
<sequence length="534" mass="60303">MLLSMSPTPHLPPPQTMSSSSGGGKMVLVLERQKSFGGTFSAAVTGTEPLTRTAAAATAGATDMFFHATLARTFISALRIRGDDDVVDRLNYYYTPIMLAIACLVVSAKQFGGSPIECWVNPHSRESMEEYIEAFCWIQNTYWVPMYEHIPDSQEAREGQQIGYYQWVPFILIAQALMFSLPCILWRLLNWQNGTDIQHLISAACEARSVIDAEERERVTNSVSKTFIEMLDLREIENRPHPYASLMTRYKPTRLLNGHLVCALYLFIKLFYSINIMLQFALLNAALTSKDHFLFGFQVLSDLFEGKSWTKSGHFPRVTLCDFEVRYLANLNRYTVQCALIINIINEKVFAFFWLWYSVEMTKGPIVIAGGGLVGLSVAYNLAKRGARDVFLFERHCIGAHHSTRVSTGMINNPNFYADRSLQSIVRKSHELYTELDEHGTLGFNRCGRVYLASSDHTAVQARRLFSRLGAEPANSAAELIDCPSEMLSRWPMLATEDVKLALFSPLDATVDVQSLCRLLTDRCRELSVHIHEN</sequence>
<evidence type="ECO:0000256" key="1">
    <source>
        <dbReference type="ARBA" id="ARBA00004610"/>
    </source>
</evidence>
<keyword evidence="15" id="KW-1185">Reference proteome</keyword>
<name>A0A183C9A7_GLOPA</name>
<evidence type="ECO:0000256" key="5">
    <source>
        <dbReference type="ARBA" id="ARBA00022692"/>
    </source>
</evidence>
<feature type="domain" description="FAD dependent oxidoreductase" evidence="14">
    <location>
        <begin position="366"/>
        <end position="534"/>
    </location>
</feature>
<reference evidence="16" key="3">
    <citation type="submission" date="2016-06" db="UniProtKB">
        <authorList>
            <consortium name="WormBaseParasite"/>
        </authorList>
    </citation>
    <scope>IDENTIFICATION</scope>
</reference>
<evidence type="ECO:0000256" key="2">
    <source>
        <dbReference type="ARBA" id="ARBA00004651"/>
    </source>
</evidence>
<dbReference type="GO" id="GO:0034220">
    <property type="term" value="P:monoatomic ion transmembrane transport"/>
    <property type="evidence" value="ECO:0007669"/>
    <property type="project" value="UniProtKB-KW"/>
</dbReference>
<keyword evidence="3 12" id="KW-0813">Transport</keyword>
<dbReference type="PRINTS" id="PR01262">
    <property type="entry name" value="INNEXIN"/>
</dbReference>
<dbReference type="Pfam" id="PF00876">
    <property type="entry name" value="Innexin"/>
    <property type="match status" value="1"/>
</dbReference>
<dbReference type="SUPFAM" id="SSF51905">
    <property type="entry name" value="FAD/NAD(P)-binding domain"/>
    <property type="match status" value="1"/>
</dbReference>
<keyword evidence="6" id="KW-0303">Gap junction</keyword>
<keyword evidence="5 12" id="KW-0812">Transmembrane</keyword>
<proteinExistence type="inferred from homology"/>
<gene>
    <name evidence="12" type="primary">inx</name>
</gene>
<keyword evidence="10 12" id="KW-0472">Membrane</keyword>
<dbReference type="Proteomes" id="UP000050741">
    <property type="component" value="Unassembled WGS sequence"/>
</dbReference>
<dbReference type="GO" id="GO:0005886">
    <property type="term" value="C:plasma membrane"/>
    <property type="evidence" value="ECO:0007669"/>
    <property type="project" value="UniProtKB-SubCell"/>
</dbReference>
<dbReference type="AlphaFoldDB" id="A0A183C9A7"/>
<dbReference type="PANTHER" id="PTHR11893">
    <property type="entry name" value="INNEXIN"/>
    <property type="match status" value="1"/>
</dbReference>
<dbReference type="Gene3D" id="3.50.50.60">
    <property type="entry name" value="FAD/NAD(P)-binding domain"/>
    <property type="match status" value="1"/>
</dbReference>
<evidence type="ECO:0000256" key="12">
    <source>
        <dbReference type="RuleBase" id="RU010713"/>
    </source>
</evidence>
<evidence type="ECO:0000256" key="6">
    <source>
        <dbReference type="ARBA" id="ARBA00022868"/>
    </source>
</evidence>
<comment type="similarity">
    <text evidence="12">Belongs to the pannexin family.</text>
</comment>
<keyword evidence="9 12" id="KW-0406">Ion transport</keyword>
<evidence type="ECO:0000256" key="11">
    <source>
        <dbReference type="ARBA" id="ARBA00023303"/>
    </source>
</evidence>
<evidence type="ECO:0000256" key="3">
    <source>
        <dbReference type="ARBA" id="ARBA00022448"/>
    </source>
</evidence>
<evidence type="ECO:0000256" key="8">
    <source>
        <dbReference type="ARBA" id="ARBA00022989"/>
    </source>
</evidence>
<keyword evidence="8 12" id="KW-1133">Transmembrane helix</keyword>
<dbReference type="InterPro" id="IPR000990">
    <property type="entry name" value="Innexin"/>
</dbReference>
<keyword evidence="11 12" id="KW-0407">Ion channel</keyword>
<reference evidence="15" key="2">
    <citation type="submission" date="2014-05" db="EMBL/GenBank/DDBJ databases">
        <title>The genome and life-stage specific transcriptomes of Globodera pallida elucidate key aspects of plant parasitism by a cyst nematode.</title>
        <authorList>
            <person name="Cotton J.A."/>
            <person name="Lilley C.J."/>
            <person name="Jones L.M."/>
            <person name="Kikuchi T."/>
            <person name="Reid A.J."/>
            <person name="Thorpe P."/>
            <person name="Tsai I.J."/>
            <person name="Beasley H."/>
            <person name="Blok V."/>
            <person name="Cock P.J.A."/>
            <person name="Van den Akker S.E."/>
            <person name="Holroyd N."/>
            <person name="Hunt M."/>
            <person name="Mantelin S."/>
            <person name="Naghra H."/>
            <person name="Pain A."/>
            <person name="Palomares-Rius J.E."/>
            <person name="Zarowiecki M."/>
            <person name="Berriman M."/>
            <person name="Jones J.T."/>
            <person name="Urwin P.E."/>
        </authorList>
    </citation>
    <scope>NUCLEOTIDE SEQUENCE [LARGE SCALE GENOMIC DNA]</scope>
    <source>
        <strain evidence="15">Lindley</strain>
    </source>
</reference>
<organism evidence="15 16">
    <name type="scientific">Globodera pallida</name>
    <name type="common">Potato cyst nematode worm</name>
    <name type="synonym">Heterodera pallida</name>
    <dbReference type="NCBI Taxonomy" id="36090"/>
    <lineage>
        <taxon>Eukaryota</taxon>
        <taxon>Metazoa</taxon>
        <taxon>Ecdysozoa</taxon>
        <taxon>Nematoda</taxon>
        <taxon>Chromadorea</taxon>
        <taxon>Rhabditida</taxon>
        <taxon>Tylenchina</taxon>
        <taxon>Tylenchomorpha</taxon>
        <taxon>Tylenchoidea</taxon>
        <taxon>Heteroderidae</taxon>
        <taxon>Heteroderinae</taxon>
        <taxon>Globodera</taxon>
    </lineage>
</organism>
<evidence type="ECO:0000259" key="14">
    <source>
        <dbReference type="Pfam" id="PF01266"/>
    </source>
</evidence>
<feature type="transmembrane region" description="Helical" evidence="12">
    <location>
        <begin position="363"/>
        <end position="383"/>
    </location>
</feature>
<dbReference type="PANTHER" id="PTHR11893:SF24">
    <property type="entry name" value="INNEXIN-19"/>
    <property type="match status" value="1"/>
</dbReference>
<keyword evidence="4" id="KW-1003">Cell membrane</keyword>
<dbReference type="Pfam" id="PF01266">
    <property type="entry name" value="DAO"/>
    <property type="match status" value="1"/>
</dbReference>
<feature type="transmembrane region" description="Helical" evidence="12">
    <location>
        <begin position="167"/>
        <end position="189"/>
    </location>
</feature>
<keyword evidence="7" id="KW-0965">Cell junction</keyword>
<dbReference type="GO" id="GO:0005921">
    <property type="term" value="C:gap junction"/>
    <property type="evidence" value="ECO:0007669"/>
    <property type="project" value="UniProtKB-SubCell"/>
</dbReference>
<evidence type="ECO:0000313" key="15">
    <source>
        <dbReference type="Proteomes" id="UP000050741"/>
    </source>
</evidence>
<feature type="transmembrane region" description="Helical" evidence="12">
    <location>
        <begin position="255"/>
        <end position="272"/>
    </location>
</feature>
<comment type="function">
    <text evidence="12">Structural component of the gap junctions.</text>
</comment>